<dbReference type="PROSITE" id="PS51257">
    <property type="entry name" value="PROKAR_LIPOPROTEIN"/>
    <property type="match status" value="1"/>
</dbReference>
<reference evidence="1 2" key="1">
    <citation type="submission" date="2019-02" db="EMBL/GenBank/DDBJ databases">
        <title>Genomic Encyclopedia of Type Strains, Phase IV (KMG-IV): sequencing the most valuable type-strain genomes for metagenomic binning, comparative biology and taxonomic classification.</title>
        <authorList>
            <person name="Goeker M."/>
        </authorList>
    </citation>
    <scope>NUCLEOTIDE SEQUENCE [LARGE SCALE GENOMIC DNA]</scope>
    <source>
        <strain evidence="1 2">DSM 18116</strain>
    </source>
</reference>
<accession>A0A4Q7N2U1</accession>
<dbReference type="AlphaFoldDB" id="A0A4Q7N2U1"/>
<evidence type="ECO:0000313" key="2">
    <source>
        <dbReference type="Proteomes" id="UP000293874"/>
    </source>
</evidence>
<evidence type="ECO:0008006" key="3">
    <source>
        <dbReference type="Google" id="ProtNLM"/>
    </source>
</evidence>
<dbReference type="RefSeq" id="WP_130538792.1">
    <property type="nucleotide sequence ID" value="NZ_CP042431.1"/>
</dbReference>
<dbReference type="Proteomes" id="UP000293874">
    <property type="component" value="Unassembled WGS sequence"/>
</dbReference>
<evidence type="ECO:0000313" key="1">
    <source>
        <dbReference type="EMBL" id="RZS74318.1"/>
    </source>
</evidence>
<gene>
    <name evidence="1" type="ORF">EV199_0162</name>
</gene>
<comment type="caution">
    <text evidence="1">The sequence shown here is derived from an EMBL/GenBank/DDBJ whole genome shotgun (WGS) entry which is preliminary data.</text>
</comment>
<name>A0A4Q7N2U1_9BACT</name>
<sequence length="319" mass="35677">MRLTHSIIILCWIVGLSMAGCRKDSSPAPSRIDENYFVITDNPNDPVDHAIYEFYKTTGIASFMNDTIYKKQTGHIDGQQRGSYIKLSLSYTMYAQTTASYTKVSSKERIPALLELLKEKMLPKLPSQMLIPSILLADSVTDGYPIFEPAFAYGWTVLRGFNTVGISVKDVEAMSDEEKAMYTASMLAGIAEYVLNNQYADQVQNNFFGISRTAAKTVVPSVPVDIYTLQDLFPYVLPPNKAPLPQNLGFLRYPMKRYPGGNPFLIAPREADDCRAFLTAAFFYAPAAFADLHVNETLVLKKFSVIRELLKQAGFQLPD</sequence>
<dbReference type="EMBL" id="SGXA01000001">
    <property type="protein sequence ID" value="RZS74318.1"/>
    <property type="molecule type" value="Genomic_DNA"/>
</dbReference>
<proteinExistence type="predicted"/>
<dbReference type="OrthoDB" id="680006at2"/>
<protein>
    <recommendedName>
        <fullName evidence="3">Lipoprotein</fullName>
    </recommendedName>
</protein>
<keyword evidence="2" id="KW-1185">Reference proteome</keyword>
<organism evidence="1 2">
    <name type="scientific">Pseudobacter ginsenosidimutans</name>
    <dbReference type="NCBI Taxonomy" id="661488"/>
    <lineage>
        <taxon>Bacteria</taxon>
        <taxon>Pseudomonadati</taxon>
        <taxon>Bacteroidota</taxon>
        <taxon>Chitinophagia</taxon>
        <taxon>Chitinophagales</taxon>
        <taxon>Chitinophagaceae</taxon>
        <taxon>Pseudobacter</taxon>
    </lineage>
</organism>